<dbReference type="Pfam" id="PF07715">
    <property type="entry name" value="Plug"/>
    <property type="match status" value="1"/>
</dbReference>
<dbReference type="InterPro" id="IPR037066">
    <property type="entry name" value="Plug_dom_sf"/>
</dbReference>
<organism evidence="14 15">
    <name type="scientific">Sphingomonas ginkgonis</name>
    <dbReference type="NCBI Taxonomy" id="2315330"/>
    <lineage>
        <taxon>Bacteria</taxon>
        <taxon>Pseudomonadati</taxon>
        <taxon>Pseudomonadota</taxon>
        <taxon>Alphaproteobacteria</taxon>
        <taxon>Sphingomonadales</taxon>
        <taxon>Sphingomonadaceae</taxon>
        <taxon>Sphingomonas</taxon>
    </lineage>
</organism>
<feature type="signal peptide" evidence="11">
    <location>
        <begin position="1"/>
        <end position="24"/>
    </location>
</feature>
<evidence type="ECO:0000256" key="6">
    <source>
        <dbReference type="ARBA" id="ARBA00023136"/>
    </source>
</evidence>
<evidence type="ECO:0000256" key="11">
    <source>
        <dbReference type="SAM" id="SignalP"/>
    </source>
</evidence>
<evidence type="ECO:0000259" key="12">
    <source>
        <dbReference type="Pfam" id="PF00593"/>
    </source>
</evidence>
<dbReference type="EMBL" id="RWJF01000001">
    <property type="protein sequence ID" value="RST31607.1"/>
    <property type="molecule type" value="Genomic_DNA"/>
</dbReference>
<keyword evidence="11" id="KW-0732">Signal</keyword>
<sequence>MSLPLMLSLLAAPGVMAPAAPAEAGGTAAAATNAPPVPGSARDAHPDPDNAIVVTAVRRNGNDLLGGVSVLDQQALTRDARPSIGETLAKQPGVSASSFGPTASRPILRGLSGDRIRLLTDGIGSLDLSDAGPDHAVAINPLTAERIEVLRGPTALLYGSSAIGGVVNVIDNRIPRRVPPNGVADNALAELGSAARERSVNTGVDVGLGAHWVAHVDGNYAKFDDLRIGGYVLSDPLRAEAAASTDPAIRALADLKGRLPNTAGRTDGAAAGLAYVDGGLNIGGSVSTYNSRYGVPVRYSLDPGGESEQPTIDAHQRRADVRATVPLGGFFQSFNLRGGIGRYHHDELNAQGQVGTSFYSNGGEIRADLAQTERGGWGGTTGVQYLEKSARIRGDEKFLPDSRQKQLGLFTLQTFASGPVRIEGGARIESSSLSADADPQIGTPDLSRSFTTVSGSLGASYEVVPGWRAGVSLARSERAPAVEELFANGPHGGSETFERGDPNLRTERSLSGELTLRHTTGPVHVEANLYYSRFSSFIYQTPTGETLDDLPVYAFQQGKARYYGFELQGDARLGHALGIDWGGELVSDAVRATISGFGPAPFIPPFRVLGALTGSRGPFDGRLEVERTSAQNRTAPNETRTAGFTMVNASLDWHPFKANPALTLSLQGNNLFDVDARRATSLLKDYAPLAGRDIRLTARLGF</sequence>
<dbReference type="GO" id="GO:0044718">
    <property type="term" value="P:siderophore transmembrane transport"/>
    <property type="evidence" value="ECO:0007669"/>
    <property type="project" value="TreeGrafter"/>
</dbReference>
<dbReference type="SUPFAM" id="SSF56935">
    <property type="entry name" value="Porins"/>
    <property type="match status" value="1"/>
</dbReference>
<dbReference type="GO" id="GO:0015344">
    <property type="term" value="F:siderophore uptake transmembrane transporter activity"/>
    <property type="evidence" value="ECO:0007669"/>
    <property type="project" value="TreeGrafter"/>
</dbReference>
<dbReference type="InterPro" id="IPR012910">
    <property type="entry name" value="Plug_dom"/>
</dbReference>
<evidence type="ECO:0000256" key="5">
    <source>
        <dbReference type="ARBA" id="ARBA00023077"/>
    </source>
</evidence>
<evidence type="ECO:0000256" key="2">
    <source>
        <dbReference type="ARBA" id="ARBA00022448"/>
    </source>
</evidence>
<keyword evidence="5 9" id="KW-0798">TonB box</keyword>
<dbReference type="AlphaFoldDB" id="A0A3R9YN53"/>
<keyword evidence="15" id="KW-1185">Reference proteome</keyword>
<evidence type="ECO:0000259" key="13">
    <source>
        <dbReference type="Pfam" id="PF07715"/>
    </source>
</evidence>
<dbReference type="Gene3D" id="2.170.130.10">
    <property type="entry name" value="TonB-dependent receptor, plug domain"/>
    <property type="match status" value="1"/>
</dbReference>
<evidence type="ECO:0000256" key="10">
    <source>
        <dbReference type="SAM" id="MobiDB-lite"/>
    </source>
</evidence>
<dbReference type="Proteomes" id="UP000274661">
    <property type="component" value="Unassembled WGS sequence"/>
</dbReference>
<dbReference type="PANTHER" id="PTHR30069">
    <property type="entry name" value="TONB-DEPENDENT OUTER MEMBRANE RECEPTOR"/>
    <property type="match status" value="1"/>
</dbReference>
<evidence type="ECO:0000313" key="15">
    <source>
        <dbReference type="Proteomes" id="UP000274661"/>
    </source>
</evidence>
<name>A0A3R9YN53_9SPHN</name>
<dbReference type="InterPro" id="IPR036942">
    <property type="entry name" value="Beta-barrel_TonB_sf"/>
</dbReference>
<feature type="region of interest" description="Disordered" evidence="10">
    <location>
        <begin position="27"/>
        <end position="47"/>
    </location>
</feature>
<keyword evidence="6 8" id="KW-0472">Membrane</keyword>
<feature type="domain" description="TonB-dependent receptor-like beta-barrel" evidence="12">
    <location>
        <begin position="275"/>
        <end position="671"/>
    </location>
</feature>
<keyword evidence="4 8" id="KW-0812">Transmembrane</keyword>
<comment type="similarity">
    <text evidence="8 9">Belongs to the TonB-dependent receptor family.</text>
</comment>
<dbReference type="PANTHER" id="PTHR30069:SF40">
    <property type="entry name" value="TONB-DEPENDENT RECEPTOR NMB0964-RELATED"/>
    <property type="match status" value="1"/>
</dbReference>
<dbReference type="Gene3D" id="2.40.170.20">
    <property type="entry name" value="TonB-dependent receptor, beta-barrel domain"/>
    <property type="match status" value="1"/>
</dbReference>
<dbReference type="InterPro" id="IPR000531">
    <property type="entry name" value="Beta-barrel_TonB"/>
</dbReference>
<protein>
    <submittedName>
        <fullName evidence="14">TonB-dependent receptor</fullName>
    </submittedName>
</protein>
<evidence type="ECO:0000256" key="4">
    <source>
        <dbReference type="ARBA" id="ARBA00022692"/>
    </source>
</evidence>
<evidence type="ECO:0000256" key="7">
    <source>
        <dbReference type="ARBA" id="ARBA00023237"/>
    </source>
</evidence>
<accession>A0A3R9YN53</accession>
<comment type="subcellular location">
    <subcellularLocation>
        <location evidence="1 8">Cell outer membrane</location>
        <topology evidence="1 8">Multi-pass membrane protein</topology>
    </subcellularLocation>
</comment>
<proteinExistence type="inferred from homology"/>
<keyword evidence="2 8" id="KW-0813">Transport</keyword>
<comment type="caution">
    <text evidence="14">The sequence shown here is derived from an EMBL/GenBank/DDBJ whole genome shotgun (WGS) entry which is preliminary data.</text>
</comment>
<keyword evidence="3 8" id="KW-1134">Transmembrane beta strand</keyword>
<keyword evidence="7 8" id="KW-0998">Cell outer membrane</keyword>
<evidence type="ECO:0000256" key="9">
    <source>
        <dbReference type="RuleBase" id="RU003357"/>
    </source>
</evidence>
<reference evidence="14 15" key="1">
    <citation type="submission" date="2018-12" db="EMBL/GenBank/DDBJ databases">
        <title>Sphingomonas sp. HMF7854 Genome sequencing and assembly.</title>
        <authorList>
            <person name="Cha I."/>
            <person name="Kang H."/>
            <person name="Kim H."/>
            <person name="Kang J."/>
            <person name="Joh K."/>
        </authorList>
    </citation>
    <scope>NUCLEOTIDE SEQUENCE [LARGE SCALE GENOMIC DNA]</scope>
    <source>
        <strain evidence="14 15">HMF7854</strain>
    </source>
</reference>
<dbReference type="Pfam" id="PF00593">
    <property type="entry name" value="TonB_dep_Rec_b-barrel"/>
    <property type="match status" value="1"/>
</dbReference>
<dbReference type="InterPro" id="IPR039426">
    <property type="entry name" value="TonB-dep_rcpt-like"/>
</dbReference>
<gene>
    <name evidence="14" type="ORF">HMF7854_12765</name>
</gene>
<feature type="domain" description="TonB-dependent receptor plug" evidence="13">
    <location>
        <begin position="64"/>
        <end position="166"/>
    </location>
</feature>
<evidence type="ECO:0000256" key="8">
    <source>
        <dbReference type="PROSITE-ProRule" id="PRU01360"/>
    </source>
</evidence>
<dbReference type="GO" id="GO:0009279">
    <property type="term" value="C:cell outer membrane"/>
    <property type="evidence" value="ECO:0007669"/>
    <property type="project" value="UniProtKB-SubCell"/>
</dbReference>
<evidence type="ECO:0000256" key="3">
    <source>
        <dbReference type="ARBA" id="ARBA00022452"/>
    </source>
</evidence>
<feature type="chain" id="PRO_5018772461" evidence="11">
    <location>
        <begin position="25"/>
        <end position="702"/>
    </location>
</feature>
<dbReference type="PROSITE" id="PS52016">
    <property type="entry name" value="TONB_DEPENDENT_REC_3"/>
    <property type="match status" value="1"/>
</dbReference>
<keyword evidence="14" id="KW-0675">Receptor</keyword>
<evidence type="ECO:0000313" key="14">
    <source>
        <dbReference type="EMBL" id="RST31607.1"/>
    </source>
</evidence>
<dbReference type="OrthoDB" id="9795928at2"/>
<evidence type="ECO:0000256" key="1">
    <source>
        <dbReference type="ARBA" id="ARBA00004571"/>
    </source>
</evidence>